<evidence type="ECO:0000256" key="11">
    <source>
        <dbReference type="ARBA" id="ARBA00023027"/>
    </source>
</evidence>
<dbReference type="Gene3D" id="1.10.3210.10">
    <property type="entry name" value="Hypothetical protein af1432"/>
    <property type="match status" value="1"/>
</dbReference>
<keyword evidence="5 14" id="KW-0548">Nucleotidyltransferase</keyword>
<keyword evidence="9 14" id="KW-0067">ATP-binding</keyword>
<keyword evidence="11 14" id="KW-0520">NAD</keyword>
<name>A0A345Z3R4_9MOLU</name>
<evidence type="ECO:0000313" key="16">
    <source>
        <dbReference type="EMBL" id="AXK51243.1"/>
    </source>
</evidence>
<dbReference type="CDD" id="cd00077">
    <property type="entry name" value="HDc"/>
    <property type="match status" value="1"/>
</dbReference>
<dbReference type="GO" id="GO:0008803">
    <property type="term" value="F:bis(5'-nucleosyl)-tetraphosphatase (symmetrical) activity"/>
    <property type="evidence" value="ECO:0007669"/>
    <property type="project" value="UniProtKB-EC"/>
</dbReference>
<keyword evidence="6" id="KW-0479">Metal-binding</keyword>
<organism evidence="16 17">
    <name type="scientific">Spiroplasma alleghenense</name>
    <dbReference type="NCBI Taxonomy" id="216931"/>
    <lineage>
        <taxon>Bacteria</taxon>
        <taxon>Bacillati</taxon>
        <taxon>Mycoplasmatota</taxon>
        <taxon>Mollicutes</taxon>
        <taxon>Entomoplasmatales</taxon>
        <taxon>Spiroplasmataceae</taxon>
        <taxon>Spiroplasma</taxon>
    </lineage>
</organism>
<evidence type="ECO:0000256" key="9">
    <source>
        <dbReference type="ARBA" id="ARBA00022840"/>
    </source>
</evidence>
<evidence type="ECO:0000256" key="1">
    <source>
        <dbReference type="ARBA" id="ARBA00002324"/>
    </source>
</evidence>
<dbReference type="EC" id="2.7.7.18" evidence="14"/>
<evidence type="ECO:0000256" key="4">
    <source>
        <dbReference type="ARBA" id="ARBA00022679"/>
    </source>
</evidence>
<keyword evidence="8" id="KW-0378">Hydrolase</keyword>
<evidence type="ECO:0000256" key="12">
    <source>
        <dbReference type="ARBA" id="ARBA00048721"/>
    </source>
</evidence>
<comment type="pathway">
    <text evidence="2 14">Cofactor biosynthesis; NAD(+) biosynthesis; deamido-NAD(+) from nicotinate D-ribonucleotide: step 1/1.</text>
</comment>
<dbReference type="GO" id="GO:0009435">
    <property type="term" value="P:NAD+ biosynthetic process"/>
    <property type="evidence" value="ECO:0007669"/>
    <property type="project" value="UniProtKB-UniRule"/>
</dbReference>
<dbReference type="AlphaFoldDB" id="A0A345Z3R4"/>
<dbReference type="InterPro" id="IPR003607">
    <property type="entry name" value="HD/PDEase_dom"/>
</dbReference>
<comment type="function">
    <text evidence="1 14">Catalyzes the reversible adenylation of nicotinate mononucleotide (NaMN) to nicotinic acid adenine dinucleotide (NaAD).</text>
</comment>
<dbReference type="SUPFAM" id="SSF52374">
    <property type="entry name" value="Nucleotidylyl transferase"/>
    <property type="match status" value="1"/>
</dbReference>
<protein>
    <recommendedName>
        <fullName evidence="14">Probable nicotinate-nucleotide adenylyltransferase</fullName>
        <ecNumber evidence="14">2.7.7.18</ecNumber>
    </recommendedName>
    <alternativeName>
        <fullName evidence="14">Deamido-NAD(+) diphosphorylase</fullName>
    </alternativeName>
    <alternativeName>
        <fullName evidence="14">Deamido-NAD(+) pyrophosphorylase</fullName>
    </alternativeName>
    <alternativeName>
        <fullName evidence="14">Nicotinate mononucleotide adenylyltransferase</fullName>
        <shortName evidence="14">NaMN adenylyltransferase</shortName>
    </alternativeName>
</protein>
<dbReference type="Proteomes" id="UP000254792">
    <property type="component" value="Chromosome"/>
</dbReference>
<evidence type="ECO:0000256" key="3">
    <source>
        <dbReference type="ARBA" id="ARBA00022642"/>
    </source>
</evidence>
<feature type="domain" description="HD/PDEase" evidence="15">
    <location>
        <begin position="195"/>
        <end position="320"/>
    </location>
</feature>
<dbReference type="RefSeq" id="WP_115558150.1">
    <property type="nucleotide sequence ID" value="NZ_CP031376.1"/>
</dbReference>
<evidence type="ECO:0000256" key="8">
    <source>
        <dbReference type="ARBA" id="ARBA00022801"/>
    </source>
</evidence>
<accession>A0A345Z3R4</accession>
<keyword evidence="3 14" id="KW-0662">Pyridine nucleotide biosynthesis</keyword>
<keyword evidence="4 14" id="KW-0808">Transferase</keyword>
<dbReference type="NCBIfam" id="NF005519">
    <property type="entry name" value="PRK07152.1"/>
    <property type="match status" value="1"/>
</dbReference>
<dbReference type="KEGG" id="salx:SALLE_v1c05710"/>
<evidence type="ECO:0000313" key="17">
    <source>
        <dbReference type="Proteomes" id="UP000254792"/>
    </source>
</evidence>
<evidence type="ECO:0000256" key="10">
    <source>
        <dbReference type="ARBA" id="ARBA00023004"/>
    </source>
</evidence>
<comment type="similarity">
    <text evidence="14">Belongs to the NadD family.</text>
</comment>
<gene>
    <name evidence="14 16" type="primary">nadD</name>
    <name evidence="16" type="ORF">SALLE_v1c05710</name>
</gene>
<proteinExistence type="inferred from homology"/>
<evidence type="ECO:0000256" key="5">
    <source>
        <dbReference type="ARBA" id="ARBA00022695"/>
    </source>
</evidence>
<dbReference type="PANTHER" id="PTHR39321">
    <property type="entry name" value="NICOTINATE-NUCLEOTIDE ADENYLYLTRANSFERASE-RELATED"/>
    <property type="match status" value="1"/>
</dbReference>
<keyword evidence="10" id="KW-0408">Iron</keyword>
<evidence type="ECO:0000256" key="2">
    <source>
        <dbReference type="ARBA" id="ARBA00005019"/>
    </source>
</evidence>
<dbReference type="NCBIfam" id="TIGR00482">
    <property type="entry name" value="nicotinate (nicotinamide) nucleotide adenylyltransferase"/>
    <property type="match status" value="1"/>
</dbReference>
<dbReference type="NCBIfam" id="TIGR00488">
    <property type="entry name" value="bis(5'-nucleosyl)-tetraphosphatase (symmetrical) YqeK"/>
    <property type="match status" value="1"/>
</dbReference>
<evidence type="ECO:0000256" key="6">
    <source>
        <dbReference type="ARBA" id="ARBA00022723"/>
    </source>
</evidence>
<dbReference type="CDD" id="cd02165">
    <property type="entry name" value="NMNAT"/>
    <property type="match status" value="1"/>
</dbReference>
<dbReference type="InterPro" id="IPR014729">
    <property type="entry name" value="Rossmann-like_a/b/a_fold"/>
</dbReference>
<dbReference type="Gene3D" id="3.40.50.620">
    <property type="entry name" value="HUPs"/>
    <property type="match status" value="1"/>
</dbReference>
<dbReference type="EMBL" id="CP031376">
    <property type="protein sequence ID" value="AXK51243.1"/>
    <property type="molecule type" value="Genomic_DNA"/>
</dbReference>
<dbReference type="InterPro" id="IPR006674">
    <property type="entry name" value="HD_domain"/>
</dbReference>
<dbReference type="InterPro" id="IPR005248">
    <property type="entry name" value="NadD/NMNAT"/>
</dbReference>
<dbReference type="InterPro" id="IPR005249">
    <property type="entry name" value="YqeK"/>
</dbReference>
<dbReference type="OrthoDB" id="5295945at2"/>
<comment type="catalytic activity">
    <reaction evidence="13">
        <text>P(1),P(4)-bis(5'-adenosyl) tetraphosphate + H2O = 2 ADP + 2 H(+)</text>
        <dbReference type="Rhea" id="RHEA:24252"/>
        <dbReference type="ChEBI" id="CHEBI:15377"/>
        <dbReference type="ChEBI" id="CHEBI:15378"/>
        <dbReference type="ChEBI" id="CHEBI:58141"/>
        <dbReference type="ChEBI" id="CHEBI:456216"/>
        <dbReference type="EC" id="3.6.1.41"/>
    </reaction>
</comment>
<evidence type="ECO:0000256" key="13">
    <source>
        <dbReference type="ARBA" id="ARBA00049417"/>
    </source>
</evidence>
<dbReference type="UniPathway" id="UPA00253">
    <property type="reaction ID" value="UER00332"/>
</dbReference>
<dbReference type="Pfam" id="PF01467">
    <property type="entry name" value="CTP_transf_like"/>
    <property type="match status" value="1"/>
</dbReference>
<dbReference type="PANTHER" id="PTHR39321:SF3">
    <property type="entry name" value="PHOSPHOPANTETHEINE ADENYLYLTRANSFERASE"/>
    <property type="match status" value="1"/>
</dbReference>
<dbReference type="GO" id="GO:0004515">
    <property type="term" value="F:nicotinate-nucleotide adenylyltransferase activity"/>
    <property type="evidence" value="ECO:0007669"/>
    <property type="project" value="UniProtKB-UniRule"/>
</dbReference>
<dbReference type="InterPro" id="IPR004821">
    <property type="entry name" value="Cyt_trans-like"/>
</dbReference>
<evidence type="ECO:0000256" key="7">
    <source>
        <dbReference type="ARBA" id="ARBA00022741"/>
    </source>
</evidence>
<sequence>MRRIALFGGTFDPVHTDHINIAKACVENLGFDEVWMIPNYLSPFKKSTNSSIKDRLAMLEIVRQKYDFIRINEYEIRKQERSFTYETVKYLKFQPQYKDFEFSFIMGSDQLDDFENWDHFPELIKLINFKVFLRSEFYNKKIVEKYNLEVFEFNNNHLSSTKIRNLQDVYLQDPEINEYINKNLLYLNERLAQKMDEKRFQHCLNVGVMARHLAKINNLDQNKAWVAGTLHDVTKRWTQEEHFNYLKKWMPPMISEPFPVWHSFTGYLHLQKDWQIQDVEILQAVFNHTVASLEMSPLDMVVFCADKVSIERDYPGVEQLRSLVEKDLLQGFKTILKNQYDNALKKNGHDKIGSILEAAYQHWIMND</sequence>
<evidence type="ECO:0000259" key="15">
    <source>
        <dbReference type="SMART" id="SM00471"/>
    </source>
</evidence>
<keyword evidence="17" id="KW-1185">Reference proteome</keyword>
<evidence type="ECO:0000256" key="14">
    <source>
        <dbReference type="HAMAP-Rule" id="MF_00244"/>
    </source>
</evidence>
<dbReference type="GO" id="GO:0046872">
    <property type="term" value="F:metal ion binding"/>
    <property type="evidence" value="ECO:0007669"/>
    <property type="project" value="UniProtKB-KW"/>
</dbReference>
<comment type="catalytic activity">
    <reaction evidence="12 14">
        <text>nicotinate beta-D-ribonucleotide + ATP + H(+) = deamido-NAD(+) + diphosphate</text>
        <dbReference type="Rhea" id="RHEA:22860"/>
        <dbReference type="ChEBI" id="CHEBI:15378"/>
        <dbReference type="ChEBI" id="CHEBI:30616"/>
        <dbReference type="ChEBI" id="CHEBI:33019"/>
        <dbReference type="ChEBI" id="CHEBI:57502"/>
        <dbReference type="ChEBI" id="CHEBI:58437"/>
        <dbReference type="EC" id="2.7.7.18"/>
    </reaction>
</comment>
<dbReference type="SMART" id="SM00471">
    <property type="entry name" value="HDc"/>
    <property type="match status" value="1"/>
</dbReference>
<dbReference type="HAMAP" id="MF_00244">
    <property type="entry name" value="NaMN_adenylyltr"/>
    <property type="match status" value="1"/>
</dbReference>
<keyword evidence="7 14" id="KW-0547">Nucleotide-binding</keyword>
<dbReference type="SUPFAM" id="SSF109604">
    <property type="entry name" value="HD-domain/PDEase-like"/>
    <property type="match status" value="1"/>
</dbReference>
<dbReference type="Pfam" id="PF01966">
    <property type="entry name" value="HD"/>
    <property type="match status" value="1"/>
</dbReference>
<reference evidence="16 17" key="1">
    <citation type="submission" date="2018-07" db="EMBL/GenBank/DDBJ databases">
        <title>Complete genome sequence of Spiroplasma alleghenense PLHS-1 (ATCC 51752).</title>
        <authorList>
            <person name="Chou L."/>
            <person name="Lee T.-Y."/>
            <person name="Tsai Y.-M."/>
            <person name="Kuo C.-H."/>
        </authorList>
    </citation>
    <scope>NUCLEOTIDE SEQUENCE [LARGE SCALE GENOMIC DNA]</scope>
    <source>
        <strain evidence="16 17">PLHS-1</strain>
    </source>
</reference>
<dbReference type="GO" id="GO:0005524">
    <property type="term" value="F:ATP binding"/>
    <property type="evidence" value="ECO:0007669"/>
    <property type="project" value="UniProtKB-KW"/>
</dbReference>